<dbReference type="SMART" id="SM00672">
    <property type="entry name" value="CAP10"/>
    <property type="match status" value="1"/>
</dbReference>
<dbReference type="PANTHER" id="PTHR12203:SF35">
    <property type="entry name" value="PROTEIN O-GLUCOSYLTRANSFERASE 1"/>
    <property type="match status" value="1"/>
</dbReference>
<feature type="region of interest" description="Disordered" evidence="3">
    <location>
        <begin position="1"/>
        <end position="25"/>
    </location>
</feature>
<gene>
    <name evidence="5" type="ORF">SERLADRAFT_436800</name>
</gene>
<dbReference type="GO" id="GO:0016740">
    <property type="term" value="F:transferase activity"/>
    <property type="evidence" value="ECO:0007669"/>
    <property type="project" value="UniProtKB-KW"/>
</dbReference>
<comment type="similarity">
    <text evidence="1">Belongs to the glycosyltransferase 90 family.</text>
</comment>
<dbReference type="InterPro" id="IPR006598">
    <property type="entry name" value="CAP10"/>
</dbReference>
<dbReference type="PANTHER" id="PTHR12203">
    <property type="entry name" value="KDEL LYS-ASP-GLU-LEU CONTAINING - RELATED"/>
    <property type="match status" value="1"/>
</dbReference>
<sequence length="874" mass="97349">MTQSPPPGRSNSSKQPERSVSEDCLSDEEETMNILLSLLSSVTLSRSNAMLMMSAVLGSARPSTPSSPIYTSSSPSSSIVQGSLAASSTVVSGPSAAASSRTPALGAASSPLTPALGASAYATVSPITTSSPLFTTALGSLATPAAPPGGNVPNASQAITRTYLGQVYEVPDAGTAGPFYLVTRGRRIGIFAAWQSTSPLVIAVSRAVFTRCPSISAGITAMQNTIEAAFKIQISQPLRSTHAVSLSDPSSVALLRGLVSTADLAYTSHHAAGIFAGHRDQISKSFPKNWLPDTSNFLPFSSSSTSNAIQHPIPILMAEAEEKFRNLLSRQSKSLEHAVAEYKRRYNRNPPKGFDDWWAFAKQHNVKLVDEYDGLVEDLAPFWNLTGQELRRRALQVGRLPSIDLVRIQDGVAINANVEKIWVDTERGHRSLGFRTMMEKFQEKLPDMYFPVNAKAEGRVLVPWEHQNYPNLTEQDSTSEFEVMLREFSPDWSGRGNVWEAWRRTCPADSPARRLFSSRRGPTNENIKVFLGPVAEARDEVTFVEQPDTNLDFCEYPWAHYNQGHFFSDWRTIPILYPVFSPARAQGFSDIRIPSHYYHGQNQYYTYGWDPLNVEPKLVDDMEVPWDDKEDAIFWRGATTGGGNSPPGFAAQYQRHRFLQMSDVRMDANRTIAFADPPSSTNFVSARVSSKQLNDEIMDTAFVSSTGNYPEGEEALREHHRFADSVPLGKHWSYKYLIDLDGMSYSARFMAFLASDSAVIKSTVYREYFTDWIQPWLHYIPLSSSYQEIYNIHAFFSGATQSTLEAANSTSLQLALHERRSEDGDMRLRRIARAGKQWKQTIGRTIDMEAYVYRLCLEYARLWADDRDSMSFTL</sequence>
<dbReference type="HOGENOM" id="CLU_005027_4_0_1"/>
<evidence type="ECO:0000313" key="5">
    <source>
        <dbReference type="EMBL" id="EGO26975.1"/>
    </source>
</evidence>
<dbReference type="OrthoDB" id="202415at2759"/>
<name>F8NSQ1_SERL9</name>
<dbReference type="InterPro" id="IPR051091">
    <property type="entry name" value="O-Glucosyltr/Glycosyltrsf_90"/>
</dbReference>
<proteinExistence type="inferred from homology"/>
<organism>
    <name type="scientific">Serpula lacrymans var. lacrymans (strain S7.9)</name>
    <name type="common">Dry rot fungus</name>
    <dbReference type="NCBI Taxonomy" id="578457"/>
    <lineage>
        <taxon>Eukaryota</taxon>
        <taxon>Fungi</taxon>
        <taxon>Dikarya</taxon>
        <taxon>Basidiomycota</taxon>
        <taxon>Agaricomycotina</taxon>
        <taxon>Agaricomycetes</taxon>
        <taxon>Agaricomycetidae</taxon>
        <taxon>Boletales</taxon>
        <taxon>Coniophorineae</taxon>
        <taxon>Serpulaceae</taxon>
        <taxon>Serpula</taxon>
    </lineage>
</organism>
<keyword evidence="2 5" id="KW-0808">Transferase</keyword>
<dbReference type="GeneID" id="18814746"/>
<dbReference type="Proteomes" id="UP000008064">
    <property type="component" value="Unassembled WGS sequence"/>
</dbReference>
<protein>
    <submittedName>
        <fullName evidence="5">Glycosyltransferase family 90 protein</fullName>
    </submittedName>
</protein>
<feature type="domain" description="Glycosyl transferase CAP10" evidence="4">
    <location>
        <begin position="545"/>
        <end position="838"/>
    </location>
</feature>
<accession>F8NSQ1</accession>
<dbReference type="KEGG" id="sla:SERLADRAFT_436800"/>
<evidence type="ECO:0000256" key="2">
    <source>
        <dbReference type="ARBA" id="ARBA00022679"/>
    </source>
</evidence>
<reference evidence="5" key="1">
    <citation type="submission" date="2011-04" db="EMBL/GenBank/DDBJ databases">
        <title>Evolution of plant cell wall degrading machinery underlies the functional diversity of forest fungi.</title>
        <authorList>
            <consortium name="US DOE Joint Genome Institute (JGI-PGF)"/>
            <person name="Eastwood D.C."/>
            <person name="Floudas D."/>
            <person name="Binder M."/>
            <person name="Majcherczyk A."/>
            <person name="Schneider P."/>
            <person name="Aerts A."/>
            <person name="Asiegbu F.O."/>
            <person name="Baker S.E."/>
            <person name="Barry K."/>
            <person name="Bendiksby M."/>
            <person name="Blumentritt M."/>
            <person name="Coutinho P.M."/>
            <person name="Cullen D."/>
            <person name="Cullen D."/>
            <person name="Gathman A."/>
            <person name="Goodell B."/>
            <person name="Henrissat B."/>
            <person name="Ihrmark K."/>
            <person name="Kauserud H."/>
            <person name="Kohler A."/>
            <person name="LaButti K."/>
            <person name="Lapidus A."/>
            <person name="Lavin J.L."/>
            <person name="Lee Y.-H."/>
            <person name="Lindquist E."/>
            <person name="Lilly W."/>
            <person name="Lucas S."/>
            <person name="Morin E."/>
            <person name="Murat C."/>
            <person name="Oguiza J.A."/>
            <person name="Park J."/>
            <person name="Pisabarro A.G."/>
            <person name="Riley R."/>
            <person name="Rosling A."/>
            <person name="Salamov A."/>
            <person name="Schmidt O."/>
            <person name="Schmutz J."/>
            <person name="Skrede I."/>
            <person name="Stenlid J."/>
            <person name="Wiebenga A."/>
            <person name="Xie X."/>
            <person name="Kues U."/>
            <person name="Hibbett D.S."/>
            <person name="Hoffmeister D."/>
            <person name="Hogberg N."/>
            <person name="Martin F."/>
            <person name="Grigoriev I.V."/>
            <person name="Watkinson S.C."/>
        </authorList>
    </citation>
    <scope>NUCLEOTIDE SEQUENCE</scope>
    <source>
        <strain evidence="5">S7.9</strain>
    </source>
</reference>
<evidence type="ECO:0000259" key="4">
    <source>
        <dbReference type="SMART" id="SM00672"/>
    </source>
</evidence>
<dbReference type="EMBL" id="GL945432">
    <property type="protein sequence ID" value="EGO26975.1"/>
    <property type="molecule type" value="Genomic_DNA"/>
</dbReference>
<dbReference type="AlphaFoldDB" id="F8NSQ1"/>
<evidence type="ECO:0000256" key="1">
    <source>
        <dbReference type="ARBA" id="ARBA00010118"/>
    </source>
</evidence>
<dbReference type="RefSeq" id="XP_007317148.1">
    <property type="nucleotide sequence ID" value="XM_007317086.1"/>
</dbReference>
<dbReference type="Pfam" id="PF05686">
    <property type="entry name" value="Glyco_transf_90"/>
    <property type="match status" value="1"/>
</dbReference>
<evidence type="ECO:0000256" key="3">
    <source>
        <dbReference type="SAM" id="MobiDB-lite"/>
    </source>
</evidence>